<evidence type="ECO:0000313" key="3">
    <source>
        <dbReference type="Proteomes" id="UP000660729"/>
    </source>
</evidence>
<keyword evidence="3" id="KW-1185">Reference proteome</keyword>
<gene>
    <name evidence="2" type="ORF">HII31_13376</name>
</gene>
<dbReference type="InterPro" id="IPR052895">
    <property type="entry name" value="HetReg/Transcr_Mod"/>
</dbReference>
<proteinExistence type="predicted"/>
<dbReference type="Pfam" id="PF06985">
    <property type="entry name" value="HET"/>
    <property type="match status" value="1"/>
</dbReference>
<sequence length="773" mass="88318">MSMAFHHKALEDEKSTRVLELAPSKRRDAPLVCRLFEISLARPPQYEAISYVWGKNNQTSSILCNKRRLPITASCDAALRRFRDVKIPRLLWIDSVCIDQGTIHERNHQARIMDEVYEKATNVLIWLGEGNKATDSVFDLFHGRSIAHWKQKARLRLENLTYVSLPTSYIYYEPTSAARLLQMPRANDLLLPVIRPKLIRSIGPSLDRLALKDNGDARLQLRWKTVTLTQPAVNLSYTSAGPDANAPTLTKDKSKRTGDLVLSRTNEPKKRSIPDNIDLISVAGAEAFYEKVMFRPWFHRMWTIQEAVLASHSVFYCGSQSVAAERMLKALDGASQLYEQEYEASIAEKFIHGVPKAEHLKAISECLKLERALIYHLFWRRRASKLAAISAEESTVEIEQMRLLGKYKVQHSRIPVSDILAYASRRGSTDPHDKFFALYGILKRMDVDVPEPDYGKSVEDVFIEATNVAIKDEEKLTVLLQVTGLPSEYDLPSWVPDWSDRSRPEIIGQDIARAYSASQDSRMSSMPSLTSRELEVLGRPVNRIRHLSPSSFSRGSKDSTLLRLDKTLRNWLEYFGKHSRVKITNNLHALNTWSFFFLALNYESPALPPRIFQATEDYLAILIHVERQNESMDKFLSHARRHPKLYGVSNPLISPKGGIGYDLVNIGPADVDIRSLDNARIEQAFDRREHFSRSLADRAFFWGFDGYCGTASSAVKRGDDIVLLSGLEMPAVVRHHDKELSKFVSAAYIREYMFGAHWDRLRPRTHERKYLFV</sequence>
<evidence type="ECO:0000313" key="2">
    <source>
        <dbReference type="EMBL" id="KAF7185101.1"/>
    </source>
</evidence>
<reference evidence="2" key="1">
    <citation type="submission" date="2020-04" db="EMBL/GenBank/DDBJ databases">
        <title>Draft genome resource of the tomato pathogen Pseudocercospora fuligena.</title>
        <authorList>
            <person name="Zaccaron A."/>
        </authorList>
    </citation>
    <scope>NUCLEOTIDE SEQUENCE</scope>
    <source>
        <strain evidence="2">PF001</strain>
    </source>
</reference>
<dbReference type="EMBL" id="JABCIY010000342">
    <property type="protein sequence ID" value="KAF7185101.1"/>
    <property type="molecule type" value="Genomic_DNA"/>
</dbReference>
<evidence type="ECO:0000259" key="1">
    <source>
        <dbReference type="Pfam" id="PF06985"/>
    </source>
</evidence>
<dbReference type="AlphaFoldDB" id="A0A8H6R387"/>
<dbReference type="PANTHER" id="PTHR24148">
    <property type="entry name" value="ANKYRIN REPEAT DOMAIN-CONTAINING PROTEIN 39 HOMOLOG-RELATED"/>
    <property type="match status" value="1"/>
</dbReference>
<dbReference type="PANTHER" id="PTHR24148:SF64">
    <property type="entry name" value="HETEROKARYON INCOMPATIBILITY DOMAIN-CONTAINING PROTEIN"/>
    <property type="match status" value="1"/>
</dbReference>
<comment type="caution">
    <text evidence="2">The sequence shown here is derived from an EMBL/GenBank/DDBJ whole genome shotgun (WGS) entry which is preliminary data.</text>
</comment>
<accession>A0A8H6R387</accession>
<dbReference type="Proteomes" id="UP000660729">
    <property type="component" value="Unassembled WGS sequence"/>
</dbReference>
<organism evidence="2 3">
    <name type="scientific">Pseudocercospora fuligena</name>
    <dbReference type="NCBI Taxonomy" id="685502"/>
    <lineage>
        <taxon>Eukaryota</taxon>
        <taxon>Fungi</taxon>
        <taxon>Dikarya</taxon>
        <taxon>Ascomycota</taxon>
        <taxon>Pezizomycotina</taxon>
        <taxon>Dothideomycetes</taxon>
        <taxon>Dothideomycetidae</taxon>
        <taxon>Mycosphaerellales</taxon>
        <taxon>Mycosphaerellaceae</taxon>
        <taxon>Pseudocercospora</taxon>
    </lineage>
</organism>
<protein>
    <submittedName>
        <fullName evidence="2">Heterokaryon incompatibility protein 6, OR allele</fullName>
    </submittedName>
</protein>
<dbReference type="InterPro" id="IPR010730">
    <property type="entry name" value="HET"/>
</dbReference>
<feature type="domain" description="Heterokaryon incompatibility" evidence="1">
    <location>
        <begin position="46"/>
        <end position="144"/>
    </location>
</feature>
<dbReference type="OrthoDB" id="194358at2759"/>
<name>A0A8H6R387_9PEZI</name>